<protein>
    <submittedName>
        <fullName evidence="1">Uncharacterized protein</fullName>
    </submittedName>
</protein>
<proteinExistence type="predicted"/>
<dbReference type="AlphaFoldDB" id="A0A2M7YEG5"/>
<feature type="non-terminal residue" evidence="1">
    <location>
        <position position="1"/>
    </location>
</feature>
<organism evidence="1 2">
    <name type="scientific">bacterium (Candidatus Ratteibacteria) CG_4_9_14_3_um_filter_41_21</name>
    <dbReference type="NCBI Taxonomy" id="2014289"/>
    <lineage>
        <taxon>Bacteria</taxon>
        <taxon>Candidatus Ratteibacteria</taxon>
    </lineage>
</organism>
<name>A0A2M7YEG5_9BACT</name>
<reference evidence="2" key="1">
    <citation type="submission" date="2017-09" db="EMBL/GenBank/DDBJ databases">
        <title>Depth-based differentiation of microbial function through sediment-hosted aquifers and enrichment of novel symbionts in the deep terrestrial subsurface.</title>
        <authorList>
            <person name="Probst A.J."/>
            <person name="Ladd B."/>
            <person name="Jarett J.K."/>
            <person name="Geller-Mcgrath D.E."/>
            <person name="Sieber C.M.K."/>
            <person name="Emerson J.B."/>
            <person name="Anantharaman K."/>
            <person name="Thomas B.C."/>
            <person name="Malmstrom R."/>
            <person name="Stieglmeier M."/>
            <person name="Klingl A."/>
            <person name="Woyke T."/>
            <person name="Ryan C.M."/>
            <person name="Banfield J.F."/>
        </authorList>
    </citation>
    <scope>NUCLEOTIDE SEQUENCE [LARGE SCALE GENOMIC DNA]</scope>
</reference>
<comment type="caution">
    <text evidence="1">The sequence shown here is derived from an EMBL/GenBank/DDBJ whole genome shotgun (WGS) entry which is preliminary data.</text>
</comment>
<evidence type="ECO:0000313" key="1">
    <source>
        <dbReference type="EMBL" id="PJA61329.1"/>
    </source>
</evidence>
<evidence type="ECO:0000313" key="2">
    <source>
        <dbReference type="Proteomes" id="UP000229213"/>
    </source>
</evidence>
<dbReference type="Proteomes" id="UP000229213">
    <property type="component" value="Unassembled WGS sequence"/>
</dbReference>
<gene>
    <name evidence="1" type="ORF">CO162_06890</name>
</gene>
<dbReference type="EMBL" id="PFWI01000250">
    <property type="protein sequence ID" value="PJA61329.1"/>
    <property type="molecule type" value="Genomic_DNA"/>
</dbReference>
<sequence length="344" mass="39146">NYDEVVNFFDKQKKIAPVVKNIVSAMPETINNYAAVKAYYKDKMIKTPMSQARMESSAKMNIIDPVTKQTIKTGTMEEMGKIYEEITKELGMKSTGWDRIPVIIPQTIITKENFPNAYNLLSKIKGYQNMKEINLSPKKIKQTLITIYSHMYKFKADAKIQNDAIKELETVYGRMTIKKPIGDGLIDIKNALDRGEIAPDEYDVLQAVLKGLKNENITAKIDFSGLDDSYDLSKNLLNVKNISAFTHEVGHYGFFNILTGEERVAFHADMVKKFYGTKESMSAYLAKANTQRVSSNSADSFAEYFAEQFSQYIHTGVLSETQHTTLVQKLIGFIRELYNNLRNK</sequence>
<accession>A0A2M7YEG5</accession>
<feature type="non-terminal residue" evidence="1">
    <location>
        <position position="344"/>
    </location>
</feature>